<keyword evidence="3" id="KW-1185">Reference proteome</keyword>
<dbReference type="EMBL" id="QAOT01000041">
    <property type="protein sequence ID" value="PTR07519.1"/>
    <property type="molecule type" value="Genomic_DNA"/>
</dbReference>
<reference evidence="2 3" key="1">
    <citation type="submission" date="2018-04" db="EMBL/GenBank/DDBJ databases">
        <title>Genomic Encyclopedia of Type Strains, Phase III (KMG-III): the genomes of soil and plant-associated and newly described type strains.</title>
        <authorList>
            <person name="Whitman W."/>
        </authorList>
    </citation>
    <scope>NUCLEOTIDE SEQUENCE [LARGE SCALE GENOMIC DNA]</scope>
    <source>
        <strain evidence="2 3">KA25</strain>
    </source>
</reference>
<dbReference type="Pfam" id="PF17336">
    <property type="entry name" value="DUF5368"/>
    <property type="match status" value="1"/>
</dbReference>
<organism evidence="2 3">
    <name type="scientific">Cereibacter azotoformans</name>
    <dbReference type="NCBI Taxonomy" id="43057"/>
    <lineage>
        <taxon>Bacteria</taxon>
        <taxon>Pseudomonadati</taxon>
        <taxon>Pseudomonadota</taxon>
        <taxon>Alphaproteobacteria</taxon>
        <taxon>Rhodobacterales</taxon>
        <taxon>Paracoccaceae</taxon>
        <taxon>Cereibacter</taxon>
    </lineage>
</organism>
<dbReference type="RefSeq" id="WP_108222717.1">
    <property type="nucleotide sequence ID" value="NZ_CP183928.1"/>
</dbReference>
<accession>A0A2T5JLH0</accession>
<evidence type="ECO:0000313" key="2">
    <source>
        <dbReference type="EMBL" id="PTR07519.1"/>
    </source>
</evidence>
<comment type="caution">
    <text evidence="2">The sequence shown here is derived from an EMBL/GenBank/DDBJ whole genome shotgun (WGS) entry which is preliminary data.</text>
</comment>
<proteinExistence type="predicted"/>
<feature type="transmembrane region" description="Helical" evidence="1">
    <location>
        <begin position="77"/>
        <end position="107"/>
    </location>
</feature>
<dbReference type="InterPro" id="IPR035308">
    <property type="entry name" value="DUF5368"/>
</dbReference>
<name>A0A2T5JLH0_9RHOB</name>
<keyword evidence="1" id="KW-0812">Transmembrane</keyword>
<feature type="transmembrane region" description="Helical" evidence="1">
    <location>
        <begin position="50"/>
        <end position="71"/>
    </location>
</feature>
<sequence length="117" mass="12892">MQTFSFLTLLAVFEEMFGRGLFWTMVALSAIFGLLFLSILIRERRLESRLFVRAQLLSPLGAMAAVAFVQWMTNSHLYHIGGAIDVIVLIAIAVIGAAGTTLVAYAAQALALSFRRR</sequence>
<dbReference type="AlphaFoldDB" id="A0A2T5JLH0"/>
<evidence type="ECO:0000313" key="3">
    <source>
        <dbReference type="Proteomes" id="UP000244060"/>
    </source>
</evidence>
<protein>
    <submittedName>
        <fullName evidence="2">Uncharacterized protein</fullName>
    </submittedName>
</protein>
<feature type="transmembrane region" description="Helical" evidence="1">
    <location>
        <begin position="20"/>
        <end position="41"/>
    </location>
</feature>
<evidence type="ECO:0000256" key="1">
    <source>
        <dbReference type="SAM" id="Phobius"/>
    </source>
</evidence>
<keyword evidence="1" id="KW-0472">Membrane</keyword>
<gene>
    <name evidence="2" type="ORF">C8J28_1411</name>
</gene>
<dbReference type="OrthoDB" id="7362481at2"/>
<dbReference type="Proteomes" id="UP000244060">
    <property type="component" value="Unassembled WGS sequence"/>
</dbReference>
<keyword evidence="1" id="KW-1133">Transmembrane helix</keyword>